<name>A0ABW0E9U5_9BACT</name>
<reference evidence="2" key="1">
    <citation type="journal article" date="2019" name="Int. J. Syst. Evol. Microbiol.">
        <title>The Global Catalogue of Microorganisms (GCM) 10K type strain sequencing project: providing services to taxonomists for standard genome sequencing and annotation.</title>
        <authorList>
            <consortium name="The Broad Institute Genomics Platform"/>
            <consortium name="The Broad Institute Genome Sequencing Center for Infectious Disease"/>
            <person name="Wu L."/>
            <person name="Ma J."/>
        </authorList>
    </citation>
    <scope>NUCLEOTIDE SEQUENCE [LARGE SCALE GENOMIC DNA]</scope>
    <source>
        <strain evidence="2">KACC 12602</strain>
    </source>
</reference>
<accession>A0ABW0E9U5</accession>
<dbReference type="Proteomes" id="UP001596161">
    <property type="component" value="Unassembled WGS sequence"/>
</dbReference>
<comment type="caution">
    <text evidence="1">The sequence shown here is derived from an EMBL/GenBank/DDBJ whole genome shotgun (WGS) entry which is preliminary data.</text>
</comment>
<evidence type="ECO:0000313" key="1">
    <source>
        <dbReference type="EMBL" id="MFC5271167.1"/>
    </source>
</evidence>
<sequence length="115" mass="13059">MNSAQIDFQQLRIKHILYKSKVRSVLYGGTFDEAFFSSTGPVSYWFNDTGLPKYGLEPEMKQLAETHQELNATALNLFKLYNSGQIDQAHDGLKTIENTSEQFLGLLAQLENKLI</sequence>
<keyword evidence="2" id="KW-1185">Reference proteome</keyword>
<protein>
    <submittedName>
        <fullName evidence="1">Histidine kinase</fullName>
    </submittedName>
</protein>
<keyword evidence="1" id="KW-0808">Transferase</keyword>
<dbReference type="GO" id="GO:0016301">
    <property type="term" value="F:kinase activity"/>
    <property type="evidence" value="ECO:0007669"/>
    <property type="project" value="UniProtKB-KW"/>
</dbReference>
<proteinExistence type="predicted"/>
<dbReference type="EMBL" id="JBHSKT010000006">
    <property type="protein sequence ID" value="MFC5271167.1"/>
    <property type="molecule type" value="Genomic_DNA"/>
</dbReference>
<dbReference type="Gene3D" id="1.20.120.30">
    <property type="entry name" value="Aspartate receptor, ligand-binding domain"/>
    <property type="match status" value="1"/>
</dbReference>
<gene>
    <name evidence="1" type="ORF">ACFPIB_11135</name>
</gene>
<dbReference type="RefSeq" id="WP_378017534.1">
    <property type="nucleotide sequence ID" value="NZ_JBHSKT010000006.1"/>
</dbReference>
<evidence type="ECO:0000313" key="2">
    <source>
        <dbReference type="Proteomes" id="UP001596161"/>
    </source>
</evidence>
<organism evidence="1 2">
    <name type="scientific">Adhaeribacter terreus</name>
    <dbReference type="NCBI Taxonomy" id="529703"/>
    <lineage>
        <taxon>Bacteria</taxon>
        <taxon>Pseudomonadati</taxon>
        <taxon>Bacteroidota</taxon>
        <taxon>Cytophagia</taxon>
        <taxon>Cytophagales</taxon>
        <taxon>Hymenobacteraceae</taxon>
        <taxon>Adhaeribacter</taxon>
    </lineage>
</organism>
<keyword evidence="1" id="KW-0418">Kinase</keyword>